<dbReference type="OrthoDB" id="2118965at2759"/>
<protein>
    <recommendedName>
        <fullName evidence="4">Allergen</fullName>
    </recommendedName>
</protein>
<feature type="region of interest" description="Disordered" evidence="1">
    <location>
        <begin position="1"/>
        <end position="253"/>
    </location>
</feature>
<reference evidence="3" key="1">
    <citation type="submission" date="2014-04" db="EMBL/GenBank/DDBJ databases">
        <title>Evolutionary Origins and Diversification of the Mycorrhizal Mutualists.</title>
        <authorList>
            <consortium name="DOE Joint Genome Institute"/>
            <consortium name="Mycorrhizal Genomics Consortium"/>
            <person name="Kohler A."/>
            <person name="Kuo A."/>
            <person name="Nagy L.G."/>
            <person name="Floudas D."/>
            <person name="Copeland A."/>
            <person name="Barry K.W."/>
            <person name="Cichocki N."/>
            <person name="Veneault-Fourrey C."/>
            <person name="LaButti K."/>
            <person name="Lindquist E.A."/>
            <person name="Lipzen A."/>
            <person name="Lundell T."/>
            <person name="Morin E."/>
            <person name="Murat C."/>
            <person name="Riley R."/>
            <person name="Ohm R."/>
            <person name="Sun H."/>
            <person name="Tunlid A."/>
            <person name="Henrissat B."/>
            <person name="Grigoriev I.V."/>
            <person name="Hibbett D.S."/>
            <person name="Martin F."/>
        </authorList>
    </citation>
    <scope>NUCLEOTIDE SEQUENCE [LARGE SCALE GENOMIC DNA]</scope>
    <source>
        <strain evidence="3">FD-334 SS-4</strain>
    </source>
</reference>
<feature type="compositionally biased region" description="Polar residues" evidence="1">
    <location>
        <begin position="166"/>
        <end position="186"/>
    </location>
</feature>
<organism evidence="2 3">
    <name type="scientific">Hypholoma sublateritium (strain FD-334 SS-4)</name>
    <dbReference type="NCBI Taxonomy" id="945553"/>
    <lineage>
        <taxon>Eukaryota</taxon>
        <taxon>Fungi</taxon>
        <taxon>Dikarya</taxon>
        <taxon>Basidiomycota</taxon>
        <taxon>Agaricomycotina</taxon>
        <taxon>Agaricomycetes</taxon>
        <taxon>Agaricomycetidae</taxon>
        <taxon>Agaricales</taxon>
        <taxon>Agaricineae</taxon>
        <taxon>Strophariaceae</taxon>
        <taxon>Hypholoma</taxon>
    </lineage>
</organism>
<dbReference type="PANTHER" id="PTHR38703">
    <property type="entry name" value="CHROMOSOME 8, WHOLE GENOME SHOTGUN SEQUENCE"/>
    <property type="match status" value="1"/>
</dbReference>
<feature type="compositionally biased region" description="Basic and acidic residues" evidence="1">
    <location>
        <begin position="79"/>
        <end position="91"/>
    </location>
</feature>
<dbReference type="PANTHER" id="PTHR38703:SF1">
    <property type="entry name" value="ALLERGEN"/>
    <property type="match status" value="1"/>
</dbReference>
<dbReference type="OMA" id="EYTTIDK"/>
<gene>
    <name evidence="2" type="ORF">HYPSUDRAFT_198837</name>
</gene>
<sequence length="477" mass="52106">MLGNDSGDAERDANRLRETTGDDDGLTNESNRMTKSNRASRQLPSGTGPGTTGKGGSRRLSQGSSFGQSDARNLQSEAAMERDAERRRESGDISGFGTDAAAAEGGSLSNSHQGVGSGRTYDNTSTTGAQTTRDVSTSASASGADPTSSIKRASQAARDNIRNTKGETSTSGLSPTTNLTSVSESSEIGRFGDEPVHISRQREVNQREYDVPRTSEGIAGHHQFGHTKHSSKDSMPSPDADEDTNQLQPITHERIRHLETEEVSRVRELERHIHHIQHHTQPVVASEELAEQIREHVVPITTISETHSNKPEDSTLFEGQVHQYQDTLSHAAKERTVIDKGTVVKEHVHHHVHHVIQPVIEKETIDRQTIHTTIPIHEITHEAPVVHQSQTHAPVPLEHFLSRGGTLSGAIAQDQISRKVLRTGQCERAVDGVAETLERELHLEKSSSHGHLPTKKVTETDEQIRTTVAPIRAPAHN</sequence>
<name>A0A0D2P6I7_HYPSF</name>
<accession>A0A0D2P6I7</accession>
<feature type="compositionally biased region" description="Basic and acidic residues" evidence="1">
    <location>
        <begin position="190"/>
        <end position="213"/>
    </location>
</feature>
<evidence type="ECO:0000313" key="3">
    <source>
        <dbReference type="Proteomes" id="UP000054270"/>
    </source>
</evidence>
<evidence type="ECO:0008006" key="4">
    <source>
        <dbReference type="Google" id="ProtNLM"/>
    </source>
</evidence>
<dbReference type="Proteomes" id="UP000054270">
    <property type="component" value="Unassembled WGS sequence"/>
</dbReference>
<dbReference type="AlphaFoldDB" id="A0A0D2P6I7"/>
<keyword evidence="3" id="KW-1185">Reference proteome</keyword>
<evidence type="ECO:0000256" key="1">
    <source>
        <dbReference type="SAM" id="MobiDB-lite"/>
    </source>
</evidence>
<feature type="compositionally biased region" description="Polar residues" evidence="1">
    <location>
        <begin position="107"/>
        <end position="152"/>
    </location>
</feature>
<feature type="compositionally biased region" description="Basic and acidic residues" evidence="1">
    <location>
        <begin position="8"/>
        <end position="20"/>
    </location>
</feature>
<proteinExistence type="predicted"/>
<evidence type="ECO:0000313" key="2">
    <source>
        <dbReference type="EMBL" id="KJA26554.1"/>
    </source>
</evidence>
<feature type="region of interest" description="Disordered" evidence="1">
    <location>
        <begin position="443"/>
        <end position="477"/>
    </location>
</feature>
<dbReference type="EMBL" id="KN817527">
    <property type="protein sequence ID" value="KJA26554.1"/>
    <property type="molecule type" value="Genomic_DNA"/>
</dbReference>
<feature type="compositionally biased region" description="Polar residues" evidence="1">
    <location>
        <begin position="27"/>
        <end position="45"/>
    </location>
</feature>
<feature type="compositionally biased region" description="Polar residues" evidence="1">
    <location>
        <begin position="59"/>
        <end position="76"/>
    </location>
</feature>